<gene>
    <name evidence="1" type="ORF">AVEN_183182_1</name>
</gene>
<name>A0A4Y2AWN0_ARAVE</name>
<comment type="caution">
    <text evidence="1">The sequence shown here is derived from an EMBL/GenBank/DDBJ whole genome shotgun (WGS) entry which is preliminary data.</text>
</comment>
<dbReference type="AlphaFoldDB" id="A0A4Y2AWN0"/>
<accession>A0A4Y2AWN0</accession>
<dbReference type="Proteomes" id="UP000499080">
    <property type="component" value="Unassembled WGS sequence"/>
</dbReference>
<organism evidence="1 2">
    <name type="scientific">Araneus ventricosus</name>
    <name type="common">Orbweaver spider</name>
    <name type="synonym">Epeira ventricosa</name>
    <dbReference type="NCBI Taxonomy" id="182803"/>
    <lineage>
        <taxon>Eukaryota</taxon>
        <taxon>Metazoa</taxon>
        <taxon>Ecdysozoa</taxon>
        <taxon>Arthropoda</taxon>
        <taxon>Chelicerata</taxon>
        <taxon>Arachnida</taxon>
        <taxon>Araneae</taxon>
        <taxon>Araneomorphae</taxon>
        <taxon>Entelegynae</taxon>
        <taxon>Araneoidea</taxon>
        <taxon>Araneidae</taxon>
        <taxon>Araneus</taxon>
    </lineage>
</organism>
<sequence>MAVLVASLISGGPAGILRVMGGSKEYLWLLVNQRSWGNRVFKGCRQMFFCRAPTQSLLRPIWSASGARPAMSARLSSHRACYFISLGLCVISAANLHDNLQFSSYCHSYFCLSARNFSPKNVIISLFLKVS</sequence>
<reference evidence="1 2" key="1">
    <citation type="journal article" date="2019" name="Sci. Rep.">
        <title>Orb-weaving spider Araneus ventricosus genome elucidates the spidroin gene catalogue.</title>
        <authorList>
            <person name="Kono N."/>
            <person name="Nakamura H."/>
            <person name="Ohtoshi R."/>
            <person name="Moran D.A.P."/>
            <person name="Shinohara A."/>
            <person name="Yoshida Y."/>
            <person name="Fujiwara M."/>
            <person name="Mori M."/>
            <person name="Tomita M."/>
            <person name="Arakawa K."/>
        </authorList>
    </citation>
    <scope>NUCLEOTIDE SEQUENCE [LARGE SCALE GENOMIC DNA]</scope>
</reference>
<evidence type="ECO:0000313" key="1">
    <source>
        <dbReference type="EMBL" id="GBL84461.1"/>
    </source>
</evidence>
<dbReference type="EMBL" id="BGPR01081784">
    <property type="protein sequence ID" value="GBL84461.1"/>
    <property type="molecule type" value="Genomic_DNA"/>
</dbReference>
<proteinExistence type="predicted"/>
<protein>
    <submittedName>
        <fullName evidence="1">Uncharacterized protein</fullName>
    </submittedName>
</protein>
<evidence type="ECO:0000313" key="2">
    <source>
        <dbReference type="Proteomes" id="UP000499080"/>
    </source>
</evidence>
<keyword evidence="2" id="KW-1185">Reference proteome</keyword>